<evidence type="ECO:0000259" key="1">
    <source>
        <dbReference type="Pfam" id="PF02195"/>
    </source>
</evidence>
<dbReference type="SUPFAM" id="SSF110849">
    <property type="entry name" value="ParB/Sulfiredoxin"/>
    <property type="match status" value="1"/>
</dbReference>
<accession>A0ABV4ID51</accession>
<evidence type="ECO:0000313" key="2">
    <source>
        <dbReference type="EMBL" id="MEZ2739121.1"/>
    </source>
</evidence>
<proteinExistence type="predicted"/>
<organism evidence="2 3">
    <name type="scientific">Comamonas jiangduensis</name>
    <dbReference type="NCBI Taxonomy" id="1194168"/>
    <lineage>
        <taxon>Bacteria</taxon>
        <taxon>Pseudomonadati</taxon>
        <taxon>Pseudomonadota</taxon>
        <taxon>Betaproteobacteria</taxon>
        <taxon>Burkholderiales</taxon>
        <taxon>Comamonadaceae</taxon>
        <taxon>Comamonas</taxon>
    </lineage>
</organism>
<evidence type="ECO:0000313" key="3">
    <source>
        <dbReference type="Proteomes" id="UP001567350"/>
    </source>
</evidence>
<comment type="caution">
    <text evidence="2">The sequence shown here is derived from an EMBL/GenBank/DDBJ whole genome shotgun (WGS) entry which is preliminary data.</text>
</comment>
<protein>
    <submittedName>
        <fullName evidence="2">ParB N-terminal domain-containing protein</fullName>
    </submittedName>
</protein>
<dbReference type="CDD" id="cd16387">
    <property type="entry name" value="ParB_N_Srx"/>
    <property type="match status" value="1"/>
</dbReference>
<keyword evidence="3" id="KW-1185">Reference proteome</keyword>
<gene>
    <name evidence="2" type="ORF">ACBP88_06530</name>
</gene>
<name>A0ABV4ID51_9BURK</name>
<dbReference type="Gene3D" id="3.90.1530.30">
    <property type="match status" value="1"/>
</dbReference>
<dbReference type="Pfam" id="PF02195">
    <property type="entry name" value="ParB_N"/>
    <property type="match status" value="1"/>
</dbReference>
<feature type="domain" description="ParB-like N-terminal" evidence="1">
    <location>
        <begin position="52"/>
        <end position="107"/>
    </location>
</feature>
<dbReference type="RefSeq" id="WP_370891603.1">
    <property type="nucleotide sequence ID" value="NZ_JBGJLT010000005.1"/>
</dbReference>
<sequence length="387" mass="43372">MTSSSISSMSNHPEAAISAGIKVSQLRFDSENPRFPKEIANGPPDQLLERFIRDERLQEIVDSIANHGFFPGEPLLVIDLNKDAAPDEKIYKVVEGNRRLAALKLLTKELPPPEGRSSIENSVESAKYRPATVPCLIFDDDKEILRYLGFRHITGIKAWGALQKARYLQRLYVAYSKLPIEEGLKALAKEIGSRADYVGQMLTSLAMYDDAERESFYGLDLSAQDIEFSVLTTALSYSNIVDFLGLDSRRDIHAVNLNKANSKDLFDWLFVSRNGQKPIVNESRELRRLAAIVVSPDAIRELKNSRELNASFELSKGPEVALNDALRLVSSKLRSTLNLVSKTKIYDDSHREFSDQILKAAKSINLLISSGFEEQELEKLKNKNKGG</sequence>
<reference evidence="2 3" key="1">
    <citation type="submission" date="2024-08" db="EMBL/GenBank/DDBJ databases">
        <authorList>
            <person name="Feng Z."/>
            <person name="Ronholm J."/>
        </authorList>
    </citation>
    <scope>NUCLEOTIDE SEQUENCE [LARGE SCALE GENOMIC DNA]</scope>
    <source>
        <strain evidence="2 3">4-AB0-8</strain>
    </source>
</reference>
<dbReference type="Proteomes" id="UP001567350">
    <property type="component" value="Unassembled WGS sequence"/>
</dbReference>
<dbReference type="InterPro" id="IPR003115">
    <property type="entry name" value="ParB_N"/>
</dbReference>
<dbReference type="InterPro" id="IPR036086">
    <property type="entry name" value="ParB/Sulfiredoxin_sf"/>
</dbReference>
<dbReference type="EMBL" id="JBGJLR010000005">
    <property type="protein sequence ID" value="MEZ2739121.1"/>
    <property type="molecule type" value="Genomic_DNA"/>
</dbReference>